<organism evidence="1 2">
    <name type="scientific">Serratia entomophila</name>
    <dbReference type="NCBI Taxonomy" id="42906"/>
    <lineage>
        <taxon>Bacteria</taxon>
        <taxon>Pseudomonadati</taxon>
        <taxon>Pseudomonadota</taxon>
        <taxon>Gammaproteobacteria</taxon>
        <taxon>Enterobacterales</taxon>
        <taxon>Yersiniaceae</taxon>
        <taxon>Serratia</taxon>
    </lineage>
</organism>
<dbReference type="Proteomes" id="UP001056873">
    <property type="component" value="Chromosome"/>
</dbReference>
<proteinExistence type="predicted"/>
<accession>A0ABY5CP21</accession>
<name>A0ABY5CP21_9GAMM</name>
<gene>
    <name evidence="1" type="ORF">KFQ06_16500</name>
</gene>
<dbReference type="RefSeq" id="WP_252960744.1">
    <property type="nucleotide sequence ID" value="NZ_CAMIPH010000014.1"/>
</dbReference>
<evidence type="ECO:0000313" key="2">
    <source>
        <dbReference type="Proteomes" id="UP001056873"/>
    </source>
</evidence>
<protein>
    <recommendedName>
        <fullName evidence="3">Sea24</fullName>
    </recommendedName>
</protein>
<dbReference type="EMBL" id="CP074347">
    <property type="protein sequence ID" value="USU99642.1"/>
    <property type="molecule type" value="Genomic_DNA"/>
</dbReference>
<sequence>MNYSNNESPLPPSSFKPHLRWLPSLIPVTWLTKLPEIRSVAALMRHEIYRVIQFAANSNRKRKRLRRGFPTTLQIKSGDKKNPSRRAYIGDFACKRRSFFNDYAYTP</sequence>
<reference evidence="1" key="1">
    <citation type="journal article" date="2022" name="BMC Genomics">
        <title>Genome sequence of the entomopathogenic Serratia entomophila isolate 626 and characterisation of the species specific itaconate degradation pathway.</title>
        <authorList>
            <person name="Vaughan A.L."/>
            <person name="Altermann E."/>
            <person name="Glare T.R."/>
            <person name="Hurst M.R.H."/>
        </authorList>
    </citation>
    <scope>NUCLEOTIDE SEQUENCE</scope>
    <source>
        <strain evidence="1">626</strain>
    </source>
</reference>
<evidence type="ECO:0000313" key="1">
    <source>
        <dbReference type="EMBL" id="USU99642.1"/>
    </source>
</evidence>
<evidence type="ECO:0008006" key="3">
    <source>
        <dbReference type="Google" id="ProtNLM"/>
    </source>
</evidence>
<keyword evidence="2" id="KW-1185">Reference proteome</keyword>